<feature type="domain" description="Putative Flp pilus-assembly TadG-like N-terminal" evidence="2">
    <location>
        <begin position="15"/>
        <end position="61"/>
    </location>
</feature>
<reference evidence="3 4" key="1">
    <citation type="submission" date="2024-04" db="EMBL/GenBank/DDBJ databases">
        <title>Aurantiacibacter sp. DGU6 16S ribosomal RNA gene Genome sequencing and assembly.</title>
        <authorList>
            <person name="Park S."/>
        </authorList>
    </citation>
    <scope>NUCLEOTIDE SEQUENCE [LARGE SCALE GENOMIC DNA]</scope>
    <source>
        <strain evidence="3 4">DGU6</strain>
    </source>
</reference>
<keyword evidence="1" id="KW-1133">Transmembrane helix</keyword>
<proteinExistence type="predicted"/>
<dbReference type="RefSeq" id="WP_341673584.1">
    <property type="nucleotide sequence ID" value="NZ_JBBYHV010000002.1"/>
</dbReference>
<accession>A0ABU9IH23</accession>
<evidence type="ECO:0000259" key="2">
    <source>
        <dbReference type="Pfam" id="PF13400"/>
    </source>
</evidence>
<name>A0ABU9IH23_9SPHN</name>
<keyword evidence="1" id="KW-0812">Transmembrane</keyword>
<dbReference type="InterPro" id="IPR028087">
    <property type="entry name" value="Tad_N"/>
</dbReference>
<sequence>MVDSSLSRFVEDEGGAVATLYALGLFALIAVAGVGYDYARMAGMHTELQNAADQAALAGATQLDEESGACSRAATAAANLLTNETLLGELEGGSLAVTVANETTCDATGLIRFWQDADKTTPATSDANADFIEVIVNGRTADYALTPIIGLFDSGALNAAATAGLSSAVCEVPPLMVCMPSSGLGSIVEGMGIRATSHTSGNSWGPGDFGFLEVGTGSIQDLAKAMAYDEVPYDCARITGNYPETGNAQMLYEAVNTRLDIYPQGNDAPLNTCRSGACPASNHNVKDVVNTHASPSNDNQCRLGSQGWQLPTNRFYPDAIDAADTVFTTKDSDGLIDAMGYSRDLCHYNSYNGGDCNGDGLASGADRFGDGDWPRADYFATYHGGLGSAGVPSAASGWSRYETYLWEQGQLLDSLGAVVTPAGTIPSGNGQRAGRVCSQGAPGPIDRRLLTVAVVTNCNTLSGGSTAVEIGEWYEMFLVEPVVDDSVERANGRGNDEVYLEVVEVAQVGSDGSGGGSQAVRRDVPFLVR</sequence>
<organism evidence="3 4">
    <name type="scientific">Aurantiacibacter gilvus</name>
    <dbReference type="NCBI Taxonomy" id="3139141"/>
    <lineage>
        <taxon>Bacteria</taxon>
        <taxon>Pseudomonadati</taxon>
        <taxon>Pseudomonadota</taxon>
        <taxon>Alphaproteobacteria</taxon>
        <taxon>Sphingomonadales</taxon>
        <taxon>Erythrobacteraceae</taxon>
        <taxon>Aurantiacibacter</taxon>
    </lineage>
</organism>
<keyword evidence="1" id="KW-0472">Membrane</keyword>
<dbReference type="Pfam" id="PF13400">
    <property type="entry name" value="Tad"/>
    <property type="match status" value="1"/>
</dbReference>
<dbReference type="Proteomes" id="UP001497045">
    <property type="component" value="Unassembled WGS sequence"/>
</dbReference>
<evidence type="ECO:0000313" key="3">
    <source>
        <dbReference type="EMBL" id="MEL1251017.1"/>
    </source>
</evidence>
<evidence type="ECO:0000313" key="4">
    <source>
        <dbReference type="Proteomes" id="UP001497045"/>
    </source>
</evidence>
<protein>
    <submittedName>
        <fullName evidence="3">Pilus assembly protein TadG-related protein</fullName>
    </submittedName>
</protein>
<keyword evidence="4" id="KW-1185">Reference proteome</keyword>
<evidence type="ECO:0000256" key="1">
    <source>
        <dbReference type="SAM" id="Phobius"/>
    </source>
</evidence>
<dbReference type="EMBL" id="JBBYHV010000002">
    <property type="protein sequence ID" value="MEL1251017.1"/>
    <property type="molecule type" value="Genomic_DNA"/>
</dbReference>
<comment type="caution">
    <text evidence="3">The sequence shown here is derived from an EMBL/GenBank/DDBJ whole genome shotgun (WGS) entry which is preliminary data.</text>
</comment>
<feature type="transmembrane region" description="Helical" evidence="1">
    <location>
        <begin position="20"/>
        <end position="39"/>
    </location>
</feature>
<gene>
    <name evidence="3" type="ORF">AAEO60_10065</name>
</gene>